<dbReference type="PANTHER" id="PTHR43649">
    <property type="entry name" value="ARABINOSE-BINDING PROTEIN-RELATED"/>
    <property type="match status" value="1"/>
</dbReference>
<dbReference type="InterPro" id="IPR006059">
    <property type="entry name" value="SBP"/>
</dbReference>
<dbReference type="Gene3D" id="3.40.190.10">
    <property type="entry name" value="Periplasmic binding protein-like II"/>
    <property type="match status" value="2"/>
</dbReference>
<organism evidence="1 2">
    <name type="scientific">Rubrobacter marinus</name>
    <dbReference type="NCBI Taxonomy" id="2653852"/>
    <lineage>
        <taxon>Bacteria</taxon>
        <taxon>Bacillati</taxon>
        <taxon>Actinomycetota</taxon>
        <taxon>Rubrobacteria</taxon>
        <taxon>Rubrobacterales</taxon>
        <taxon>Rubrobacteraceae</taxon>
        <taxon>Rubrobacter</taxon>
    </lineage>
</organism>
<accession>A0A6G8PZB9</accession>
<keyword evidence="2" id="KW-1185">Reference proteome</keyword>
<sequence>MAGSLRVLLVGGPMYDPLYARLSEFEEREGVRVEAVVAPTHPELNEKIEEEFSSGAARYDLISTHAKYAPSHGGWLTPLDDDLGGDELSPFAPRTLELARIDGALYGVPRNLDVKLLLYRTDLVENPPVTWEGLLDTAARIRDEGKAPHGFAFPGKESGLFGHFFELHAMAGGTMFAEGGPPVPSLDDEAGLWALSTLQRLYEKAAPPETPDWHYDEVAACFRESRAAMSTDWPGGFYTYEADDSAVRGSYGFALYPEGPAGRSVYSGSHTFAIPTTVRDRPAAVELLRFLTSRESQTLEARLGTLPARTDSLEDVRAEAEPGSLAGERWGLLAEESRAALVPPKHEHYPAVEDVIWQGVREALLGKDAREALRDTQAAARRAAGGGS</sequence>
<dbReference type="RefSeq" id="WP_166397231.1">
    <property type="nucleotide sequence ID" value="NZ_CP045121.1"/>
</dbReference>
<gene>
    <name evidence="1" type="ORF">GBA65_14705</name>
</gene>
<dbReference type="Pfam" id="PF01547">
    <property type="entry name" value="SBP_bac_1"/>
    <property type="match status" value="1"/>
</dbReference>
<protein>
    <submittedName>
        <fullName evidence="1">Extracellular solute-binding protein</fullName>
    </submittedName>
</protein>
<dbReference type="Proteomes" id="UP000502706">
    <property type="component" value="Chromosome"/>
</dbReference>
<dbReference type="AlphaFoldDB" id="A0A6G8PZB9"/>
<dbReference type="InterPro" id="IPR050490">
    <property type="entry name" value="Bact_solute-bd_prot1"/>
</dbReference>
<proteinExistence type="predicted"/>
<evidence type="ECO:0000313" key="2">
    <source>
        <dbReference type="Proteomes" id="UP000502706"/>
    </source>
</evidence>
<dbReference type="PANTHER" id="PTHR43649:SF12">
    <property type="entry name" value="DIACETYLCHITOBIOSE BINDING PROTEIN DASA"/>
    <property type="match status" value="1"/>
</dbReference>
<dbReference type="EMBL" id="CP045121">
    <property type="protein sequence ID" value="QIN79563.1"/>
    <property type="molecule type" value="Genomic_DNA"/>
</dbReference>
<dbReference type="SUPFAM" id="SSF53850">
    <property type="entry name" value="Periplasmic binding protein-like II"/>
    <property type="match status" value="1"/>
</dbReference>
<dbReference type="KEGG" id="rmar:GBA65_14705"/>
<evidence type="ECO:0000313" key="1">
    <source>
        <dbReference type="EMBL" id="QIN79563.1"/>
    </source>
</evidence>
<name>A0A6G8PZB9_9ACTN</name>
<reference evidence="1 2" key="1">
    <citation type="submission" date="2019-10" db="EMBL/GenBank/DDBJ databases">
        <title>Rubrobacter sp nov SCSIO 52915 isolated from a deep-sea sediment in the South China Sea.</title>
        <authorList>
            <person name="Chen R.W."/>
        </authorList>
    </citation>
    <scope>NUCLEOTIDE SEQUENCE [LARGE SCALE GENOMIC DNA]</scope>
    <source>
        <strain evidence="1 2">SCSIO 52915</strain>
    </source>
</reference>